<accession>A0AAV8ZW09</accession>
<name>A0AAV8ZW09_9CUCU</name>
<evidence type="ECO:0000313" key="2">
    <source>
        <dbReference type="EMBL" id="KAJ8972113.1"/>
    </source>
</evidence>
<dbReference type="Proteomes" id="UP001162156">
    <property type="component" value="Unassembled WGS sequence"/>
</dbReference>
<reference evidence="2" key="1">
    <citation type="journal article" date="2023" name="Insect Mol. Biol.">
        <title>Genome sequencing provides insights into the evolution of gene families encoding plant cell wall-degrading enzymes in longhorned beetles.</title>
        <authorList>
            <person name="Shin N.R."/>
            <person name="Okamura Y."/>
            <person name="Kirsch R."/>
            <person name="Pauchet Y."/>
        </authorList>
    </citation>
    <scope>NUCLEOTIDE SEQUENCE</scope>
    <source>
        <strain evidence="2">RBIC_L_NR</strain>
    </source>
</reference>
<gene>
    <name evidence="2" type="ORF">NQ314_000339</name>
</gene>
<dbReference type="EMBL" id="JANEYF010000117">
    <property type="protein sequence ID" value="KAJ8972113.1"/>
    <property type="molecule type" value="Genomic_DNA"/>
</dbReference>
<feature type="region of interest" description="Disordered" evidence="1">
    <location>
        <begin position="1"/>
        <end position="21"/>
    </location>
</feature>
<sequence length="102" mass="10987">MSIRKTLPARQGSSEETTAPAEATVIPSQDSLIGDLLSMDLGSTAPAAPAPISAPTSNVDLLGGGLDVLVLIRYIIINIFNSFIKIYEIHYYHILSLVFSRK</sequence>
<dbReference type="AlphaFoldDB" id="A0AAV8ZW09"/>
<comment type="caution">
    <text evidence="2">The sequence shown here is derived from an EMBL/GenBank/DDBJ whole genome shotgun (WGS) entry which is preliminary data.</text>
</comment>
<organism evidence="2 3">
    <name type="scientific">Rhamnusium bicolor</name>
    <dbReference type="NCBI Taxonomy" id="1586634"/>
    <lineage>
        <taxon>Eukaryota</taxon>
        <taxon>Metazoa</taxon>
        <taxon>Ecdysozoa</taxon>
        <taxon>Arthropoda</taxon>
        <taxon>Hexapoda</taxon>
        <taxon>Insecta</taxon>
        <taxon>Pterygota</taxon>
        <taxon>Neoptera</taxon>
        <taxon>Endopterygota</taxon>
        <taxon>Coleoptera</taxon>
        <taxon>Polyphaga</taxon>
        <taxon>Cucujiformia</taxon>
        <taxon>Chrysomeloidea</taxon>
        <taxon>Cerambycidae</taxon>
        <taxon>Lepturinae</taxon>
        <taxon>Rhagiini</taxon>
        <taxon>Rhamnusium</taxon>
    </lineage>
</organism>
<protein>
    <submittedName>
        <fullName evidence="2">Uncharacterized protein</fullName>
    </submittedName>
</protein>
<keyword evidence="3" id="KW-1185">Reference proteome</keyword>
<proteinExistence type="predicted"/>
<evidence type="ECO:0000313" key="3">
    <source>
        <dbReference type="Proteomes" id="UP001162156"/>
    </source>
</evidence>
<evidence type="ECO:0000256" key="1">
    <source>
        <dbReference type="SAM" id="MobiDB-lite"/>
    </source>
</evidence>